<dbReference type="EMBL" id="QZBJ01000076">
    <property type="protein sequence ID" value="THY70431.1"/>
    <property type="molecule type" value="Genomic_DNA"/>
</dbReference>
<protein>
    <submittedName>
        <fullName evidence="1">Uncharacterized protein</fullName>
    </submittedName>
</protein>
<dbReference type="AlphaFoldDB" id="A0AB38LNU8"/>
<accession>A0AB38LNU8</accession>
<comment type="caution">
    <text evidence="1">The sequence shown here is derived from an EMBL/GenBank/DDBJ whole genome shotgun (WGS) entry which is preliminary data.</text>
</comment>
<evidence type="ECO:0000313" key="1">
    <source>
        <dbReference type="EMBL" id="THY70431.1"/>
    </source>
</evidence>
<name>A0AB38LNU8_AURPU</name>
<evidence type="ECO:0000313" key="2">
    <source>
        <dbReference type="Proteomes" id="UP000305064"/>
    </source>
</evidence>
<proteinExistence type="predicted"/>
<organism evidence="1 2">
    <name type="scientific">Aureobasidium pullulans</name>
    <name type="common">Black yeast</name>
    <name type="synonym">Pullularia pullulans</name>
    <dbReference type="NCBI Taxonomy" id="5580"/>
    <lineage>
        <taxon>Eukaryota</taxon>
        <taxon>Fungi</taxon>
        <taxon>Dikarya</taxon>
        <taxon>Ascomycota</taxon>
        <taxon>Pezizomycotina</taxon>
        <taxon>Dothideomycetes</taxon>
        <taxon>Dothideomycetidae</taxon>
        <taxon>Dothideales</taxon>
        <taxon>Saccotheciaceae</taxon>
        <taxon>Aureobasidium</taxon>
    </lineage>
</organism>
<dbReference type="Proteomes" id="UP000305064">
    <property type="component" value="Unassembled WGS sequence"/>
</dbReference>
<reference evidence="1 2" key="1">
    <citation type="submission" date="2018-10" db="EMBL/GenBank/DDBJ databases">
        <title>Fifty Aureobasidium pullulans genomes reveal a recombining polyextremotolerant generalist.</title>
        <authorList>
            <person name="Gostincar C."/>
            <person name="Turk M."/>
            <person name="Zajc J."/>
            <person name="Gunde-Cimerman N."/>
        </authorList>
    </citation>
    <scope>NUCLEOTIDE SEQUENCE [LARGE SCALE GENOMIC DNA]</scope>
    <source>
        <strain evidence="1 2">EXF-4256</strain>
    </source>
</reference>
<sequence length="125" mass="14262">MSSRVGALSFESEVSLSSHWKSPATWKHPCMSIARSYSVIWQIISVPDDHAGNASSSYHHIHCNLQPSEHGLRNCNCNSNANSNHLFATVYHFYNLNDYIDHLSRTQHVHHKCKSHSHHSLLNFD</sequence>
<gene>
    <name evidence="1" type="ORF">D6C94_08595</name>
</gene>